<dbReference type="KEGG" id="mic:Mic7113_2200"/>
<dbReference type="RefSeq" id="WP_015182166.1">
    <property type="nucleotide sequence ID" value="NC_019738.1"/>
</dbReference>
<dbReference type="Proteomes" id="UP000010471">
    <property type="component" value="Chromosome"/>
</dbReference>
<protein>
    <recommendedName>
        <fullName evidence="1">PatA-like N-terminal domain-containing protein</fullName>
    </recommendedName>
</protein>
<dbReference type="eggNOG" id="COG0457">
    <property type="taxonomic scope" value="Bacteria"/>
</dbReference>
<accession>K9WE24</accession>
<sequence>MSTKGSLTDISLPEIFELIEKGNKTGLLKLCAFSEIRTTPLVFYIWVYQGSIVAAANRLDQACLVSLIAKHQGVRNRIVVELAQSCPLDQPLGLCLKNRFVLEKKHLKRLFQMQVLQKVCALFELKDGQFEFEQNIALPTREMTGLSVPLAVMNQYCLLKAPSDGSSPLTKNYNLCCERGRDSTPRLLLGTN</sequence>
<keyword evidence="3" id="KW-1185">Reference proteome</keyword>
<dbReference type="HOGENOM" id="CLU_1452892_0_0_3"/>
<dbReference type="OrthoDB" id="424057at2"/>
<gene>
    <name evidence="2" type="ORF">Mic7113_2200</name>
</gene>
<proteinExistence type="predicted"/>
<dbReference type="AlphaFoldDB" id="K9WE24"/>
<evidence type="ECO:0000313" key="3">
    <source>
        <dbReference type="Proteomes" id="UP000010471"/>
    </source>
</evidence>
<evidence type="ECO:0000259" key="1">
    <source>
        <dbReference type="Pfam" id="PF14332"/>
    </source>
</evidence>
<evidence type="ECO:0000313" key="2">
    <source>
        <dbReference type="EMBL" id="AFZ18014.1"/>
    </source>
</evidence>
<dbReference type="EMBL" id="CP003630">
    <property type="protein sequence ID" value="AFZ18014.1"/>
    <property type="molecule type" value="Genomic_DNA"/>
</dbReference>
<feature type="domain" description="PatA-like N-terminal" evidence="1">
    <location>
        <begin position="4"/>
        <end position="153"/>
    </location>
</feature>
<name>K9WE24_9CYAN</name>
<dbReference type="InterPro" id="IPR025497">
    <property type="entry name" value="PatA-like_N"/>
</dbReference>
<organism evidence="2 3">
    <name type="scientific">Allocoleopsis franciscana PCC 7113</name>
    <dbReference type="NCBI Taxonomy" id="1173027"/>
    <lineage>
        <taxon>Bacteria</taxon>
        <taxon>Bacillati</taxon>
        <taxon>Cyanobacteriota</taxon>
        <taxon>Cyanophyceae</taxon>
        <taxon>Coleofasciculales</taxon>
        <taxon>Coleofasciculaceae</taxon>
        <taxon>Allocoleopsis</taxon>
        <taxon>Allocoleopsis franciscana</taxon>
    </lineage>
</organism>
<dbReference type="STRING" id="1173027.Mic7113_2200"/>
<reference evidence="2 3" key="1">
    <citation type="submission" date="2012-06" db="EMBL/GenBank/DDBJ databases">
        <title>Finished chromosome of genome of Microcoleus sp. PCC 7113.</title>
        <authorList>
            <consortium name="US DOE Joint Genome Institute"/>
            <person name="Gugger M."/>
            <person name="Coursin T."/>
            <person name="Rippka R."/>
            <person name="Tandeau De Marsac N."/>
            <person name="Huntemann M."/>
            <person name="Wei C.-L."/>
            <person name="Han J."/>
            <person name="Detter J.C."/>
            <person name="Han C."/>
            <person name="Tapia R."/>
            <person name="Chen A."/>
            <person name="Kyrpides N."/>
            <person name="Mavromatis K."/>
            <person name="Markowitz V."/>
            <person name="Szeto E."/>
            <person name="Ivanova N."/>
            <person name="Pagani I."/>
            <person name="Pati A."/>
            <person name="Goodwin L."/>
            <person name="Nordberg H.P."/>
            <person name="Cantor M.N."/>
            <person name="Hua S.X."/>
            <person name="Woyke T."/>
            <person name="Kerfeld C.A."/>
        </authorList>
    </citation>
    <scope>NUCLEOTIDE SEQUENCE [LARGE SCALE GENOMIC DNA]</scope>
    <source>
        <strain evidence="2 3">PCC 7113</strain>
    </source>
</reference>
<dbReference type="Pfam" id="PF14332">
    <property type="entry name" value="DUF4388"/>
    <property type="match status" value="1"/>
</dbReference>